<accession>A0AAP0I2A8</accession>
<dbReference type="AlphaFoldDB" id="A0AAP0I2A8"/>
<evidence type="ECO:0000313" key="3">
    <source>
        <dbReference type="Proteomes" id="UP001420932"/>
    </source>
</evidence>
<proteinExistence type="predicted"/>
<organism evidence="2 3">
    <name type="scientific">Stephania yunnanensis</name>
    <dbReference type="NCBI Taxonomy" id="152371"/>
    <lineage>
        <taxon>Eukaryota</taxon>
        <taxon>Viridiplantae</taxon>
        <taxon>Streptophyta</taxon>
        <taxon>Embryophyta</taxon>
        <taxon>Tracheophyta</taxon>
        <taxon>Spermatophyta</taxon>
        <taxon>Magnoliopsida</taxon>
        <taxon>Ranunculales</taxon>
        <taxon>Menispermaceae</taxon>
        <taxon>Menispermoideae</taxon>
        <taxon>Cissampelideae</taxon>
        <taxon>Stephania</taxon>
    </lineage>
</organism>
<feature type="compositionally biased region" description="Basic and acidic residues" evidence="1">
    <location>
        <begin position="157"/>
        <end position="166"/>
    </location>
</feature>
<feature type="region of interest" description="Disordered" evidence="1">
    <location>
        <begin position="62"/>
        <end position="118"/>
    </location>
</feature>
<dbReference type="Proteomes" id="UP001420932">
    <property type="component" value="Unassembled WGS sequence"/>
</dbReference>
<feature type="compositionally biased region" description="Basic and acidic residues" evidence="1">
    <location>
        <begin position="62"/>
        <end position="84"/>
    </location>
</feature>
<protein>
    <submittedName>
        <fullName evidence="2">Uncharacterized protein</fullName>
    </submittedName>
</protein>
<evidence type="ECO:0000256" key="1">
    <source>
        <dbReference type="SAM" id="MobiDB-lite"/>
    </source>
</evidence>
<feature type="compositionally biased region" description="Low complexity" evidence="1">
    <location>
        <begin position="167"/>
        <end position="183"/>
    </location>
</feature>
<comment type="caution">
    <text evidence="2">The sequence shown here is derived from an EMBL/GenBank/DDBJ whole genome shotgun (WGS) entry which is preliminary data.</text>
</comment>
<feature type="compositionally biased region" description="Basic residues" evidence="1">
    <location>
        <begin position="103"/>
        <end position="112"/>
    </location>
</feature>
<keyword evidence="3" id="KW-1185">Reference proteome</keyword>
<dbReference type="EMBL" id="JBBNAF010000010">
    <property type="protein sequence ID" value="KAK9107502.1"/>
    <property type="molecule type" value="Genomic_DNA"/>
</dbReference>
<feature type="region of interest" description="Disordered" evidence="1">
    <location>
        <begin position="127"/>
        <end position="146"/>
    </location>
</feature>
<sequence>MKFDDARDSNEVRKPRDLGVGVKCAYRGVRALRGRYVVLRTALGLHTCPCLTANLHSIKYKNAEPRGEEKEDPARSRTSGDSRGKRGGASTGSRSRDGQDRGSRRRGGRGRWRGCGGMTTQTCGAAVLQPTDNSGGADEPAGQRAAREAAALGIADHQQHQWRDDSSGGSVDEAAAAASTSASHWCGNRERRDNGSPLPRRRRGDSGGDATTTMTR</sequence>
<reference evidence="2 3" key="1">
    <citation type="submission" date="2024-01" db="EMBL/GenBank/DDBJ databases">
        <title>Genome assemblies of Stephania.</title>
        <authorList>
            <person name="Yang L."/>
        </authorList>
    </citation>
    <scope>NUCLEOTIDE SEQUENCE [LARGE SCALE GENOMIC DNA]</scope>
    <source>
        <strain evidence="2">YNDBR</strain>
        <tissue evidence="2">Leaf</tissue>
    </source>
</reference>
<name>A0AAP0I2A8_9MAGN</name>
<gene>
    <name evidence="2" type="ORF">Syun_023513</name>
</gene>
<feature type="region of interest" description="Disordered" evidence="1">
    <location>
        <begin position="154"/>
        <end position="216"/>
    </location>
</feature>
<evidence type="ECO:0000313" key="2">
    <source>
        <dbReference type="EMBL" id="KAK9107502.1"/>
    </source>
</evidence>